<keyword evidence="12" id="KW-1185">Reference proteome</keyword>
<dbReference type="InterPro" id="IPR031127">
    <property type="entry name" value="E3_UB_ligase_RBR"/>
</dbReference>
<dbReference type="InterPro" id="IPR044066">
    <property type="entry name" value="TRIAD_supradom"/>
</dbReference>
<evidence type="ECO:0000313" key="11">
    <source>
        <dbReference type="EMBL" id="GAP83864.2"/>
    </source>
</evidence>
<dbReference type="Gene3D" id="1.20.120.1750">
    <property type="match status" value="1"/>
</dbReference>
<feature type="region of interest" description="Disordered" evidence="9">
    <location>
        <begin position="145"/>
        <end position="184"/>
    </location>
</feature>
<dbReference type="EMBL" id="DF977450">
    <property type="protein sequence ID" value="GAP83864.2"/>
    <property type="molecule type" value="Genomic_DNA"/>
</dbReference>
<feature type="region of interest" description="Disordered" evidence="9">
    <location>
        <begin position="455"/>
        <end position="489"/>
    </location>
</feature>
<keyword evidence="6" id="KW-0863">Zinc-finger</keyword>
<evidence type="ECO:0000256" key="8">
    <source>
        <dbReference type="ARBA" id="ARBA00022833"/>
    </source>
</evidence>
<dbReference type="PANTHER" id="PTHR11685">
    <property type="entry name" value="RBR FAMILY RING FINGER AND IBR DOMAIN-CONTAINING"/>
    <property type="match status" value="1"/>
</dbReference>
<dbReference type="SUPFAM" id="SSF57850">
    <property type="entry name" value="RING/U-box"/>
    <property type="match status" value="2"/>
</dbReference>
<keyword evidence="8" id="KW-0862">Zinc</keyword>
<evidence type="ECO:0000256" key="6">
    <source>
        <dbReference type="ARBA" id="ARBA00022771"/>
    </source>
</evidence>
<evidence type="ECO:0000259" key="10">
    <source>
        <dbReference type="PROSITE" id="PS51873"/>
    </source>
</evidence>
<keyword evidence="7" id="KW-0833">Ubl conjugation pathway</keyword>
<dbReference type="OMA" id="INRRCEA"/>
<evidence type="ECO:0000256" key="7">
    <source>
        <dbReference type="ARBA" id="ARBA00022786"/>
    </source>
</evidence>
<evidence type="ECO:0000313" key="12">
    <source>
        <dbReference type="Proteomes" id="UP000054516"/>
    </source>
</evidence>
<organism evidence="11">
    <name type="scientific">Rosellinia necatrix</name>
    <name type="common">White root-rot fungus</name>
    <dbReference type="NCBI Taxonomy" id="77044"/>
    <lineage>
        <taxon>Eukaryota</taxon>
        <taxon>Fungi</taxon>
        <taxon>Dikarya</taxon>
        <taxon>Ascomycota</taxon>
        <taxon>Pezizomycotina</taxon>
        <taxon>Sordariomycetes</taxon>
        <taxon>Xylariomycetidae</taxon>
        <taxon>Xylariales</taxon>
        <taxon>Xylariaceae</taxon>
        <taxon>Rosellinia</taxon>
    </lineage>
</organism>
<dbReference type="Pfam" id="PF01485">
    <property type="entry name" value="IBR"/>
    <property type="match status" value="2"/>
</dbReference>
<dbReference type="InterPro" id="IPR017907">
    <property type="entry name" value="Znf_RING_CS"/>
</dbReference>
<evidence type="ECO:0000256" key="1">
    <source>
        <dbReference type="ARBA" id="ARBA00001798"/>
    </source>
</evidence>
<proteinExistence type="predicted"/>
<dbReference type="Proteomes" id="UP000054516">
    <property type="component" value="Unassembled WGS sequence"/>
</dbReference>
<evidence type="ECO:0000256" key="4">
    <source>
        <dbReference type="ARBA" id="ARBA00022723"/>
    </source>
</evidence>
<feature type="compositionally biased region" description="Basic and acidic residues" evidence="9">
    <location>
        <begin position="465"/>
        <end position="489"/>
    </location>
</feature>
<dbReference type="SMART" id="SM00647">
    <property type="entry name" value="IBR"/>
    <property type="match status" value="2"/>
</dbReference>
<evidence type="ECO:0000256" key="2">
    <source>
        <dbReference type="ARBA" id="ARBA00012251"/>
    </source>
</evidence>
<sequence length="489" mass="55195">MAATEGSAQPAWPSADDKSLNLIISLLREDADQVRSVGEGEGVESRLSDADLALQLQTEELDRAAVYASDRRMTKSMQSAVQVDANALVESLRELAREDEETAMDRPGGALEAQSRMLANSDPSATELELLETLEELYITRVEEVSNRNIEEPDDPGNDDGDGTEAMPADSEGQSNSRPWALSRRVSQPVQRPCVSCGDAMRPVDLVRAPCQHEYCRECVQTLFRIAMSDESLFPPRCCRQEMPVDTNLPFLGDDLVQQFERKAIEFSTPNRTYCHQATCSAFIPPSTITDGVALCPECKTQTCIICKGTTHQGDCPEDKDLQQVLEVARQEGWQRCSNCSTMIELNTGCYHMTCKCGNQFCYLCALRWKTCACVQWDEHRLFNRAREIHNRDDDNTDDDSSDDEDVVDIAINPQPIVPVNNGRNHATRAANIQRIMRDLRQNHECDHLRWSSRTGSYRKKAQRRKDEEKKGTDRREDAMMEDVIRYRA</sequence>
<keyword evidence="3" id="KW-0808">Transferase</keyword>
<dbReference type="AlphaFoldDB" id="A0A1S7UKP9"/>
<comment type="catalytic activity">
    <reaction evidence="1">
        <text>[E2 ubiquitin-conjugating enzyme]-S-ubiquitinyl-L-cysteine + [acceptor protein]-L-lysine = [E2 ubiquitin-conjugating enzyme]-L-cysteine + [acceptor protein]-N(6)-ubiquitinyl-L-lysine.</text>
        <dbReference type="EC" id="2.3.2.31"/>
    </reaction>
</comment>
<feature type="domain" description="RING-type" evidence="10">
    <location>
        <begin position="190"/>
        <end position="378"/>
    </location>
</feature>
<dbReference type="STRING" id="77044.A0A1S7UKP9"/>
<dbReference type="GO" id="GO:0016567">
    <property type="term" value="P:protein ubiquitination"/>
    <property type="evidence" value="ECO:0007669"/>
    <property type="project" value="InterPro"/>
</dbReference>
<reference evidence="11" key="1">
    <citation type="submission" date="2016-03" db="EMBL/GenBank/DDBJ databases">
        <title>Draft genome sequence of Rosellinia necatrix.</title>
        <authorList>
            <person name="Kanematsu S."/>
        </authorList>
    </citation>
    <scope>NUCLEOTIDE SEQUENCE [LARGE SCALE GENOMIC DNA]</scope>
    <source>
        <strain evidence="11">W97</strain>
    </source>
</reference>
<dbReference type="GO" id="GO:0008270">
    <property type="term" value="F:zinc ion binding"/>
    <property type="evidence" value="ECO:0007669"/>
    <property type="project" value="UniProtKB-KW"/>
</dbReference>
<dbReference type="GO" id="GO:0061630">
    <property type="term" value="F:ubiquitin protein ligase activity"/>
    <property type="evidence" value="ECO:0007669"/>
    <property type="project" value="UniProtKB-EC"/>
</dbReference>
<dbReference type="InterPro" id="IPR002867">
    <property type="entry name" value="IBR_dom"/>
</dbReference>
<protein>
    <recommendedName>
        <fullName evidence="2">RBR-type E3 ubiquitin transferase</fullName>
        <ecNumber evidence="2">2.3.2.31</ecNumber>
    </recommendedName>
</protein>
<dbReference type="CDD" id="cd20335">
    <property type="entry name" value="BRcat_RBR"/>
    <property type="match status" value="1"/>
</dbReference>
<name>A0A1S7UKP9_ROSNE</name>
<gene>
    <name evidence="11" type="ORF">SAMD00023353_0502820</name>
</gene>
<evidence type="ECO:0000256" key="9">
    <source>
        <dbReference type="SAM" id="MobiDB-lite"/>
    </source>
</evidence>
<evidence type="ECO:0000256" key="5">
    <source>
        <dbReference type="ARBA" id="ARBA00022737"/>
    </source>
</evidence>
<dbReference type="OrthoDB" id="10009520at2759"/>
<dbReference type="PROSITE" id="PS00518">
    <property type="entry name" value="ZF_RING_1"/>
    <property type="match status" value="1"/>
</dbReference>
<evidence type="ECO:0000256" key="3">
    <source>
        <dbReference type="ARBA" id="ARBA00022679"/>
    </source>
</evidence>
<dbReference type="EC" id="2.3.2.31" evidence="2"/>
<feature type="compositionally biased region" description="Acidic residues" evidence="9">
    <location>
        <begin position="152"/>
        <end position="163"/>
    </location>
</feature>
<dbReference type="PROSITE" id="PS51873">
    <property type="entry name" value="TRIAD"/>
    <property type="match status" value="1"/>
</dbReference>
<keyword evidence="5" id="KW-0677">Repeat</keyword>
<accession>A0A1S7UKP9</accession>
<keyword evidence="4" id="KW-0479">Metal-binding</keyword>
<dbReference type="CDD" id="cd22584">
    <property type="entry name" value="Rcat_RBR_unk"/>
    <property type="match status" value="1"/>
</dbReference>